<dbReference type="Proteomes" id="UP000194127">
    <property type="component" value="Unassembled WGS sequence"/>
</dbReference>
<evidence type="ECO:0000313" key="13">
    <source>
        <dbReference type="Proteomes" id="UP000194127"/>
    </source>
</evidence>
<keyword evidence="9" id="KW-0807">Transducer</keyword>
<feature type="region of interest" description="Disordered" evidence="10">
    <location>
        <begin position="492"/>
        <end position="512"/>
    </location>
</feature>
<feature type="transmembrane region" description="Helical" evidence="11">
    <location>
        <begin position="238"/>
        <end position="261"/>
    </location>
</feature>
<feature type="region of interest" description="Disordered" evidence="10">
    <location>
        <begin position="305"/>
        <end position="324"/>
    </location>
</feature>
<comment type="subcellular location">
    <subcellularLocation>
        <location evidence="1">Membrane</location>
        <topology evidence="1">Multi-pass membrane protein</topology>
    </subcellularLocation>
</comment>
<accession>A0A1X6MJW7</accession>
<evidence type="ECO:0000256" key="6">
    <source>
        <dbReference type="ARBA" id="ARBA00023040"/>
    </source>
</evidence>
<reference evidence="12 13" key="1">
    <citation type="submission" date="2017-04" db="EMBL/GenBank/DDBJ databases">
        <title>Genome Sequence of the Model Brown-Rot Fungus Postia placenta SB12.</title>
        <authorList>
            <consortium name="DOE Joint Genome Institute"/>
            <person name="Gaskell J."/>
            <person name="Kersten P."/>
            <person name="Larrondo L.F."/>
            <person name="Canessa P."/>
            <person name="Martinez D."/>
            <person name="Hibbett D."/>
            <person name="Schmoll M."/>
            <person name="Kubicek C.P."/>
            <person name="Martinez A.T."/>
            <person name="Yadav J."/>
            <person name="Master E."/>
            <person name="Magnuson J.K."/>
            <person name="James T."/>
            <person name="Yaver D."/>
            <person name="Berka R."/>
            <person name="Labutti K."/>
            <person name="Lipzen A."/>
            <person name="Aerts A."/>
            <person name="Barry K."/>
            <person name="Henrissat B."/>
            <person name="Blanchette R."/>
            <person name="Grigoriev I."/>
            <person name="Cullen D."/>
        </authorList>
    </citation>
    <scope>NUCLEOTIDE SEQUENCE [LARGE SCALE GENOMIC DNA]</scope>
    <source>
        <strain evidence="12 13">MAD-698-R-SB12</strain>
    </source>
</reference>
<evidence type="ECO:0000256" key="8">
    <source>
        <dbReference type="ARBA" id="ARBA00023170"/>
    </source>
</evidence>
<comment type="similarity">
    <text evidence="2">Belongs to the G-protein coupled receptor 4 family.</text>
</comment>
<dbReference type="PRINTS" id="PR00899">
    <property type="entry name" value="GPCRSTE3"/>
</dbReference>
<evidence type="ECO:0000256" key="2">
    <source>
        <dbReference type="ARBA" id="ARBA00011085"/>
    </source>
</evidence>
<keyword evidence="8" id="KW-0675">Receptor</keyword>
<name>A0A1X6MJW7_9APHY</name>
<evidence type="ECO:0000256" key="5">
    <source>
        <dbReference type="ARBA" id="ARBA00022989"/>
    </source>
</evidence>
<organism evidence="12 13">
    <name type="scientific">Postia placenta MAD-698-R-SB12</name>
    <dbReference type="NCBI Taxonomy" id="670580"/>
    <lineage>
        <taxon>Eukaryota</taxon>
        <taxon>Fungi</taxon>
        <taxon>Dikarya</taxon>
        <taxon>Basidiomycota</taxon>
        <taxon>Agaricomycotina</taxon>
        <taxon>Agaricomycetes</taxon>
        <taxon>Polyporales</taxon>
        <taxon>Adustoporiaceae</taxon>
        <taxon>Rhodonia</taxon>
    </lineage>
</organism>
<evidence type="ECO:0000313" key="12">
    <source>
        <dbReference type="EMBL" id="OSX56674.1"/>
    </source>
</evidence>
<dbReference type="EMBL" id="KZ110612">
    <property type="protein sequence ID" value="OSX56674.1"/>
    <property type="molecule type" value="Genomic_DNA"/>
</dbReference>
<keyword evidence="7 11" id="KW-0472">Membrane</keyword>
<feature type="compositionally biased region" description="Pro residues" evidence="10">
    <location>
        <begin position="444"/>
        <end position="458"/>
    </location>
</feature>
<dbReference type="GO" id="GO:0004932">
    <property type="term" value="F:mating-type factor pheromone receptor activity"/>
    <property type="evidence" value="ECO:0007669"/>
    <property type="project" value="InterPro"/>
</dbReference>
<feature type="compositionally biased region" description="Low complexity" evidence="10">
    <location>
        <begin position="459"/>
        <end position="468"/>
    </location>
</feature>
<feature type="compositionally biased region" description="Pro residues" evidence="10">
    <location>
        <begin position="382"/>
        <end position="402"/>
    </location>
</feature>
<dbReference type="GeneID" id="36327215"/>
<proteinExistence type="inferred from homology"/>
<feature type="compositionally biased region" description="Low complexity" evidence="10">
    <location>
        <begin position="315"/>
        <end position="324"/>
    </location>
</feature>
<dbReference type="PANTHER" id="PTHR28097:SF1">
    <property type="entry name" value="PHEROMONE A FACTOR RECEPTOR"/>
    <property type="match status" value="1"/>
</dbReference>
<evidence type="ECO:0000256" key="4">
    <source>
        <dbReference type="ARBA" id="ARBA00022692"/>
    </source>
</evidence>
<evidence type="ECO:0000256" key="3">
    <source>
        <dbReference type="ARBA" id="ARBA00022507"/>
    </source>
</evidence>
<feature type="compositionally biased region" description="Low complexity" evidence="10">
    <location>
        <begin position="434"/>
        <end position="443"/>
    </location>
</feature>
<protein>
    <recommendedName>
        <fullName evidence="14">STE3-domain-containing protein</fullName>
    </recommendedName>
</protein>
<feature type="transmembrane region" description="Helical" evidence="11">
    <location>
        <begin position="106"/>
        <end position="125"/>
    </location>
</feature>
<dbReference type="OrthoDB" id="2874149at2759"/>
<keyword evidence="3" id="KW-0589">Pheromone response</keyword>
<keyword evidence="6" id="KW-0297">G-protein coupled receptor</keyword>
<keyword evidence="4 11" id="KW-0812">Transmembrane</keyword>
<dbReference type="STRING" id="670580.A0A1X6MJW7"/>
<dbReference type="GO" id="GO:0000750">
    <property type="term" value="P:pheromone-dependent signal transduction involved in conjugation with cellular fusion"/>
    <property type="evidence" value="ECO:0007669"/>
    <property type="project" value="TreeGrafter"/>
</dbReference>
<evidence type="ECO:0000256" key="9">
    <source>
        <dbReference type="ARBA" id="ARBA00023224"/>
    </source>
</evidence>
<dbReference type="RefSeq" id="XP_024333468.1">
    <property type="nucleotide sequence ID" value="XM_024482265.1"/>
</dbReference>
<evidence type="ECO:0000256" key="10">
    <source>
        <dbReference type="SAM" id="MobiDB-lite"/>
    </source>
</evidence>
<evidence type="ECO:0000256" key="7">
    <source>
        <dbReference type="ARBA" id="ARBA00023136"/>
    </source>
</evidence>
<dbReference type="GO" id="GO:0005886">
    <property type="term" value="C:plasma membrane"/>
    <property type="evidence" value="ECO:0007669"/>
    <property type="project" value="TreeGrafter"/>
</dbReference>
<keyword evidence="5 11" id="KW-1133">Transmembrane helix</keyword>
<feature type="region of interest" description="Disordered" evidence="10">
    <location>
        <begin position="382"/>
        <end position="468"/>
    </location>
</feature>
<evidence type="ECO:0000256" key="1">
    <source>
        <dbReference type="ARBA" id="ARBA00004141"/>
    </source>
</evidence>
<feature type="transmembrane region" description="Helical" evidence="11">
    <location>
        <begin position="173"/>
        <end position="200"/>
    </location>
</feature>
<dbReference type="InterPro" id="IPR001499">
    <property type="entry name" value="GPCR_STE3"/>
</dbReference>
<evidence type="ECO:0000256" key="11">
    <source>
        <dbReference type="SAM" id="Phobius"/>
    </source>
</evidence>
<dbReference type="AlphaFoldDB" id="A0A1X6MJW7"/>
<dbReference type="PANTHER" id="PTHR28097">
    <property type="entry name" value="PHEROMONE A FACTOR RECEPTOR"/>
    <property type="match status" value="1"/>
</dbReference>
<evidence type="ECO:0008006" key="14">
    <source>
        <dbReference type="Google" id="ProtNLM"/>
    </source>
</evidence>
<keyword evidence="13" id="KW-1185">Reference proteome</keyword>
<sequence>MGIELPIVSILCAVLLLCLIPAYLIAGNVAATSLVGWLLLCNLIQAVDSAVWENNTSIRTPAWCDIATKLLLGARIALPAACLGISRHLRRRTSTFDFGSRRSIPWADYALCFVLPILYMILQLWLRGICIFIPSCFDPGLATSILALDCRTRRLIHRTVSSHAFLPKSNNFAFFRVMISSLLIASLTLAFGVVTVYVGVESPPGLQPWRSWTSVHDHISEIQILTSSTPMQLISIEMAWWVIPASSFVLFASVVAGMLAGTRDQVLDDYRTFLWRLQLLCGNRDAPRRPSESFIDLHGDFRSRLSDTVSPTRTPSAKSAWKSPSLSSLKSAPLSITIPNTMPLSSPPSTEFENTDATFAQSTVSYLDSPAGKSAVSLVLPPPAFKRPSRPAPPLDLGPQPAPEEDAHYNRPNSPPPRPSSILSEPWPRPPSAIPISPVVPVTIHPPSPRPGHAPSRPPSRASFSTSLASSTVTMSAYASDVERALRDSPTLPQFAPFADAGMPTGESHARGLSLAVPKRTRKMRSKDVMVTRNLSLSLRTRERAREEEGTGPGIYMTVVKETV</sequence>
<gene>
    <name evidence="12" type="ORF">POSPLADRAFT_1068075</name>
</gene>
<dbReference type="Pfam" id="PF02076">
    <property type="entry name" value="STE3"/>
    <property type="match status" value="2"/>
</dbReference>